<organism evidence="1 2">
    <name type="scientific">Acanthosepion pharaonis</name>
    <name type="common">Pharaoh cuttlefish</name>
    <name type="synonym">Sepia pharaonis</name>
    <dbReference type="NCBI Taxonomy" id="158019"/>
    <lineage>
        <taxon>Eukaryota</taxon>
        <taxon>Metazoa</taxon>
        <taxon>Spiralia</taxon>
        <taxon>Lophotrochozoa</taxon>
        <taxon>Mollusca</taxon>
        <taxon>Cephalopoda</taxon>
        <taxon>Coleoidea</taxon>
        <taxon>Decapodiformes</taxon>
        <taxon>Sepiida</taxon>
        <taxon>Sepiina</taxon>
        <taxon>Sepiidae</taxon>
        <taxon>Acanthosepion</taxon>
    </lineage>
</organism>
<gene>
    <name evidence="1" type="ORF">SPHA_15127</name>
</gene>
<dbReference type="EMBL" id="CAHIKZ030000524">
    <property type="protein sequence ID" value="CAE1178312.1"/>
    <property type="molecule type" value="Genomic_DNA"/>
</dbReference>
<accession>A0A812BBD6</accession>
<dbReference type="InterPro" id="IPR035428">
    <property type="entry name" value="FANCF"/>
</dbReference>
<dbReference type="PANTHER" id="PTHR14449:SF2">
    <property type="entry name" value="FANCONI ANEMIA GROUP F PROTEIN"/>
    <property type="match status" value="1"/>
</dbReference>
<sequence length="355" mass="41241">MSVEPFLKNIYFFVKILNQACSKDVADWDLNSWQNAFHWATYCEQLYQQVSHRSMKTDFEQCIQRLNSLNLPLVCGQLNLKFLKKAGSHLTQLLIQNPYLPEMLFEETISICMKDRKSVITQCVDQNWQTASIQVVDRLKRCLVDCTKNRTDGCINASREILPEIEAKFLWDRLLLSLRASQDCERLPVAVKKIVISLNKTETGWDILLHLLQQNQHNCASLLDKLPSQIHSVIEDHMCKSIIQSQVPSLIWRSNRAILNEILGQSFLLFSACLTQLIQWGNKFVPVYQYKHNFFYVWIYQPDKKFDEKSFEILTSYMRILVDSGPQQKKAVLANLRSLETATLCCIWQDVLAAI</sequence>
<dbReference type="GO" id="GO:0036297">
    <property type="term" value="P:interstrand cross-link repair"/>
    <property type="evidence" value="ECO:0007669"/>
    <property type="project" value="InterPro"/>
</dbReference>
<protein>
    <submittedName>
        <fullName evidence="1">Uncharacterized protein</fullName>
    </submittedName>
</protein>
<dbReference type="InterPro" id="IPR038505">
    <property type="entry name" value="FANCF_C_sf"/>
</dbReference>
<name>A0A812BBD6_ACAPH</name>
<evidence type="ECO:0000313" key="1">
    <source>
        <dbReference type="EMBL" id="CAE1178312.1"/>
    </source>
</evidence>
<dbReference type="PANTHER" id="PTHR14449">
    <property type="entry name" value="FANCONI ANEMIA GROUP F PROTEIN FANCF"/>
    <property type="match status" value="1"/>
</dbReference>
<proteinExistence type="predicted"/>
<dbReference type="Pfam" id="PF11107">
    <property type="entry name" value="FANCF"/>
    <property type="match status" value="1"/>
</dbReference>
<keyword evidence="2" id="KW-1185">Reference proteome</keyword>
<dbReference type="OrthoDB" id="6429998at2759"/>
<dbReference type="AlphaFoldDB" id="A0A812BBD6"/>
<dbReference type="Proteomes" id="UP000597762">
    <property type="component" value="Unassembled WGS sequence"/>
</dbReference>
<dbReference type="Gene3D" id="1.25.40.490">
    <property type="match status" value="1"/>
</dbReference>
<reference evidence="1" key="1">
    <citation type="submission" date="2021-01" db="EMBL/GenBank/DDBJ databases">
        <authorList>
            <person name="Li R."/>
            <person name="Bekaert M."/>
        </authorList>
    </citation>
    <scope>NUCLEOTIDE SEQUENCE</scope>
    <source>
        <strain evidence="1">Farmed</strain>
    </source>
</reference>
<evidence type="ECO:0000313" key="2">
    <source>
        <dbReference type="Proteomes" id="UP000597762"/>
    </source>
</evidence>
<dbReference type="GO" id="GO:0043240">
    <property type="term" value="C:Fanconi anaemia nuclear complex"/>
    <property type="evidence" value="ECO:0007669"/>
    <property type="project" value="InterPro"/>
</dbReference>
<comment type="caution">
    <text evidence="1">The sequence shown here is derived from an EMBL/GenBank/DDBJ whole genome shotgun (WGS) entry which is preliminary data.</text>
</comment>